<dbReference type="InterPro" id="IPR036938">
    <property type="entry name" value="PAP2/HPO_sf"/>
</dbReference>
<dbReference type="PANTHER" id="PTHR14969">
    <property type="entry name" value="SPHINGOSINE-1-PHOSPHATE PHOSPHOHYDROLASE"/>
    <property type="match status" value="1"/>
</dbReference>
<sequence length="272" mass="28357">MNPDSLWLALTALGSDLSFIVLLALYGWLVHPNGLRSLGIAFALSYLVNSALKYGLNLPRPFTADPSVAGAAAQATAGGPGFPSGHAQLSATLWLGVAAQWRRAWVWGVCLLVVLLISASRLALHVHYPADVLGGLVLGLLFAALAAFGTARPALLAFNGWLPAALLIVACLLPGSLPEEYSRGLGLLAGFWAAVPRYQAPTTWAGRISVAVIGLVVLIAVYLALGALAGLLPAALDNPARAIRYFVLVLVAVQGVPALLRGWLSPRLPALP</sequence>
<accession>A0A2Z3JEU8</accession>
<name>A0A2Z3JEU8_9DEIO</name>
<proteinExistence type="predicted"/>
<dbReference type="RefSeq" id="WP_109827411.1">
    <property type="nucleotide sequence ID" value="NZ_CP029494.1"/>
</dbReference>
<feature type="transmembrane region" description="Helical" evidence="1">
    <location>
        <begin position="7"/>
        <end position="29"/>
    </location>
</feature>
<feature type="transmembrane region" description="Helical" evidence="1">
    <location>
        <begin position="35"/>
        <end position="52"/>
    </location>
</feature>
<evidence type="ECO:0000313" key="3">
    <source>
        <dbReference type="EMBL" id="AWN23683.1"/>
    </source>
</evidence>
<feature type="transmembrane region" description="Helical" evidence="1">
    <location>
        <begin position="242"/>
        <end position="264"/>
    </location>
</feature>
<dbReference type="Pfam" id="PF01569">
    <property type="entry name" value="PAP2"/>
    <property type="match status" value="1"/>
</dbReference>
<keyword evidence="1" id="KW-1133">Transmembrane helix</keyword>
<dbReference type="PANTHER" id="PTHR14969:SF13">
    <property type="entry name" value="AT30094P"/>
    <property type="match status" value="1"/>
</dbReference>
<protein>
    <submittedName>
        <fullName evidence="3">Phosphoesterase</fullName>
    </submittedName>
</protein>
<dbReference type="Proteomes" id="UP000245368">
    <property type="component" value="Chromosome"/>
</dbReference>
<dbReference type="SUPFAM" id="SSF48317">
    <property type="entry name" value="Acid phosphatase/Vanadium-dependent haloperoxidase"/>
    <property type="match status" value="1"/>
</dbReference>
<dbReference type="EMBL" id="CP029494">
    <property type="protein sequence ID" value="AWN23683.1"/>
    <property type="molecule type" value="Genomic_DNA"/>
</dbReference>
<feature type="transmembrane region" description="Helical" evidence="1">
    <location>
        <begin position="130"/>
        <end position="148"/>
    </location>
</feature>
<gene>
    <name evidence="3" type="ORF">DKM44_10955</name>
</gene>
<evidence type="ECO:0000313" key="4">
    <source>
        <dbReference type="Proteomes" id="UP000245368"/>
    </source>
</evidence>
<feature type="transmembrane region" description="Helical" evidence="1">
    <location>
        <begin position="210"/>
        <end position="236"/>
    </location>
</feature>
<feature type="domain" description="Phosphatidic acid phosphatase type 2/haloperoxidase" evidence="2">
    <location>
        <begin position="35"/>
        <end position="147"/>
    </location>
</feature>
<dbReference type="SMART" id="SM00014">
    <property type="entry name" value="acidPPc"/>
    <property type="match status" value="1"/>
</dbReference>
<dbReference type="OrthoDB" id="9789113at2"/>
<keyword evidence="4" id="KW-1185">Reference proteome</keyword>
<evidence type="ECO:0000259" key="2">
    <source>
        <dbReference type="SMART" id="SM00014"/>
    </source>
</evidence>
<keyword evidence="1" id="KW-0812">Transmembrane</keyword>
<keyword evidence="1" id="KW-0472">Membrane</keyword>
<dbReference type="AlphaFoldDB" id="A0A2Z3JEU8"/>
<feature type="transmembrane region" description="Helical" evidence="1">
    <location>
        <begin position="104"/>
        <end position="124"/>
    </location>
</feature>
<dbReference type="InterPro" id="IPR000326">
    <property type="entry name" value="PAP2/HPO"/>
</dbReference>
<feature type="transmembrane region" description="Helical" evidence="1">
    <location>
        <begin position="155"/>
        <end position="175"/>
    </location>
</feature>
<organism evidence="3 4">
    <name type="scientific">Deinococcus irradiatisoli</name>
    <dbReference type="NCBI Taxonomy" id="2202254"/>
    <lineage>
        <taxon>Bacteria</taxon>
        <taxon>Thermotogati</taxon>
        <taxon>Deinococcota</taxon>
        <taxon>Deinococci</taxon>
        <taxon>Deinococcales</taxon>
        <taxon>Deinococcaceae</taxon>
        <taxon>Deinococcus</taxon>
    </lineage>
</organism>
<reference evidence="3 4" key="1">
    <citation type="submission" date="2018-05" db="EMBL/GenBank/DDBJ databases">
        <title>Complete Genome Sequence of Deinococcus sp. strain 17bor-2.</title>
        <authorList>
            <person name="Srinivasan S."/>
        </authorList>
    </citation>
    <scope>NUCLEOTIDE SEQUENCE [LARGE SCALE GENOMIC DNA]</scope>
    <source>
        <strain evidence="3 4">17bor-2</strain>
    </source>
</reference>
<evidence type="ECO:0000256" key="1">
    <source>
        <dbReference type="SAM" id="Phobius"/>
    </source>
</evidence>
<dbReference type="KEGG" id="dez:DKM44_10955"/>
<dbReference type="Gene3D" id="1.20.144.10">
    <property type="entry name" value="Phosphatidic acid phosphatase type 2/haloperoxidase"/>
    <property type="match status" value="1"/>
</dbReference>